<evidence type="ECO:0000256" key="2">
    <source>
        <dbReference type="ARBA" id="ARBA00022485"/>
    </source>
</evidence>
<proteinExistence type="inferred from homology"/>
<dbReference type="NCBIfam" id="TIGR00089">
    <property type="entry name" value="MiaB/RimO family radical SAM methylthiotransferase"/>
    <property type="match status" value="1"/>
</dbReference>
<dbReference type="GO" id="GO:0005829">
    <property type="term" value="C:cytosol"/>
    <property type="evidence" value="ECO:0007669"/>
    <property type="project" value="TreeGrafter"/>
</dbReference>
<dbReference type="PANTHER" id="PTHR43020:SF2">
    <property type="entry name" value="MITOCHONDRIAL TRNA METHYLTHIOTRANSFERASE CDK5RAP1"/>
    <property type="match status" value="1"/>
</dbReference>
<dbReference type="Gene3D" id="3.40.50.12160">
    <property type="entry name" value="Methylthiotransferase, N-terminal domain"/>
    <property type="match status" value="1"/>
</dbReference>
<comment type="similarity">
    <text evidence="13">Belongs to the methylthiotransferase family. MiaB subfamily.</text>
</comment>
<evidence type="ECO:0000256" key="13">
    <source>
        <dbReference type="HAMAP-Rule" id="MF_01864"/>
    </source>
</evidence>
<dbReference type="InterPro" id="IPR038135">
    <property type="entry name" value="Methylthiotransferase_N_sf"/>
</dbReference>
<feature type="domain" description="Radical SAM core" evidence="16">
    <location>
        <begin position="238"/>
        <end position="467"/>
    </location>
</feature>
<dbReference type="InterPro" id="IPR023404">
    <property type="entry name" value="rSAM_horseshoe"/>
</dbReference>
<evidence type="ECO:0000313" key="18">
    <source>
        <dbReference type="Proteomes" id="UP000427906"/>
    </source>
</evidence>
<comment type="catalytic activity">
    <reaction evidence="13">
        <text>N(6)-dimethylallyladenosine(37) in tRNA + (sulfur carrier)-SH + AH2 + 2 S-adenosyl-L-methionine = 2-methylsulfanyl-N(6)-dimethylallyladenosine(37) in tRNA + (sulfur carrier)-H + 5'-deoxyadenosine + L-methionine + A + S-adenosyl-L-homocysteine + 2 H(+)</text>
        <dbReference type="Rhea" id="RHEA:37067"/>
        <dbReference type="Rhea" id="RHEA-COMP:10375"/>
        <dbReference type="Rhea" id="RHEA-COMP:10376"/>
        <dbReference type="Rhea" id="RHEA-COMP:14737"/>
        <dbReference type="Rhea" id="RHEA-COMP:14739"/>
        <dbReference type="ChEBI" id="CHEBI:13193"/>
        <dbReference type="ChEBI" id="CHEBI:15378"/>
        <dbReference type="ChEBI" id="CHEBI:17319"/>
        <dbReference type="ChEBI" id="CHEBI:17499"/>
        <dbReference type="ChEBI" id="CHEBI:29917"/>
        <dbReference type="ChEBI" id="CHEBI:57844"/>
        <dbReference type="ChEBI" id="CHEBI:57856"/>
        <dbReference type="ChEBI" id="CHEBI:59789"/>
        <dbReference type="ChEBI" id="CHEBI:64428"/>
        <dbReference type="ChEBI" id="CHEBI:74415"/>
        <dbReference type="ChEBI" id="CHEBI:74417"/>
        <dbReference type="EC" id="2.8.4.3"/>
    </reaction>
</comment>
<dbReference type="InterPro" id="IPR006638">
    <property type="entry name" value="Elp3/MiaA/NifB-like_rSAM"/>
</dbReference>
<comment type="subcellular location">
    <subcellularLocation>
        <location evidence="13">Cytoplasm</location>
    </subcellularLocation>
</comment>
<keyword evidence="18" id="KW-1185">Reference proteome</keyword>
<dbReference type="CDD" id="cd01335">
    <property type="entry name" value="Radical_SAM"/>
    <property type="match status" value="1"/>
</dbReference>
<evidence type="ECO:0000256" key="4">
    <source>
        <dbReference type="ARBA" id="ARBA00022679"/>
    </source>
</evidence>
<evidence type="ECO:0000259" key="15">
    <source>
        <dbReference type="PROSITE" id="PS51449"/>
    </source>
</evidence>
<dbReference type="GO" id="GO:0035597">
    <property type="term" value="F:tRNA-2-methylthio-N(6)-dimethylallyladenosine(37) synthase activity"/>
    <property type="evidence" value="ECO:0007669"/>
    <property type="project" value="UniProtKB-EC"/>
</dbReference>
<dbReference type="SFLD" id="SFLDG01082">
    <property type="entry name" value="B12-binding_domain_containing"/>
    <property type="match status" value="1"/>
</dbReference>
<dbReference type="Gene3D" id="3.80.30.20">
    <property type="entry name" value="tm_1862 like domain"/>
    <property type="match status" value="1"/>
</dbReference>
<gene>
    <name evidence="13 17" type="primary">miaB</name>
    <name evidence="17" type="ORF">DSCA_05100</name>
</gene>
<evidence type="ECO:0000256" key="1">
    <source>
        <dbReference type="ARBA" id="ARBA00003234"/>
    </source>
</evidence>
<dbReference type="Pfam" id="PF00919">
    <property type="entry name" value="UPF0004"/>
    <property type="match status" value="1"/>
</dbReference>
<dbReference type="EC" id="2.8.4.3" evidence="9 13"/>
<keyword evidence="3 13" id="KW-0963">Cytoplasm</keyword>
<evidence type="ECO:0000256" key="7">
    <source>
        <dbReference type="ARBA" id="ARBA00023004"/>
    </source>
</evidence>
<comment type="function">
    <text evidence="1 13">Catalyzes the methylthiolation of N6-(dimethylallyl)adenosine (i(6)A), leading to the formation of 2-methylthio-N6-(dimethylallyl)adenosine (ms(2)i(6)A) at position 37 in tRNAs that read codons beginning with uridine.</text>
</comment>
<evidence type="ECO:0000256" key="11">
    <source>
        <dbReference type="ARBA" id="ARBA00080698"/>
    </source>
</evidence>
<dbReference type="InterPro" id="IPR006463">
    <property type="entry name" value="MiaB_methiolase"/>
</dbReference>
<evidence type="ECO:0000259" key="16">
    <source>
        <dbReference type="PROSITE" id="PS51918"/>
    </source>
</evidence>
<dbReference type="InterPro" id="IPR005839">
    <property type="entry name" value="Methylthiotransferase"/>
</dbReference>
<keyword evidence="7 13" id="KW-0408">Iron</keyword>
<comment type="subunit">
    <text evidence="13">Monomer.</text>
</comment>
<dbReference type="PROSITE" id="PS51449">
    <property type="entry name" value="MTTASE_N"/>
    <property type="match status" value="1"/>
</dbReference>
<keyword evidence="2 13" id="KW-0004">4Fe-4S</keyword>
<keyword evidence="5 13" id="KW-0949">S-adenosyl-L-methionine</keyword>
<feature type="domain" description="TRAM" evidence="14">
    <location>
        <begin position="470"/>
        <end position="550"/>
    </location>
</feature>
<keyword evidence="13" id="KW-0819">tRNA processing</keyword>
<evidence type="ECO:0000256" key="10">
    <source>
        <dbReference type="ARBA" id="ARBA00068570"/>
    </source>
</evidence>
<dbReference type="InterPro" id="IPR020612">
    <property type="entry name" value="Methylthiotransferase_CS"/>
</dbReference>
<dbReference type="PROSITE" id="PS50926">
    <property type="entry name" value="TRAM"/>
    <property type="match status" value="1"/>
</dbReference>
<dbReference type="AlphaFoldDB" id="A0A5K7YEY4"/>
<reference evidence="17 18" key="1">
    <citation type="submission" date="2019-11" db="EMBL/GenBank/DDBJ databases">
        <title>Comparative genomics of hydrocarbon-degrading Desulfosarcina strains.</title>
        <authorList>
            <person name="Watanabe M."/>
            <person name="Kojima H."/>
            <person name="Fukui M."/>
        </authorList>
    </citation>
    <scope>NUCLEOTIDE SEQUENCE [LARGE SCALE GENOMIC DNA]</scope>
    <source>
        <strain evidence="17 18">PL12</strain>
    </source>
</reference>
<feature type="binding site" evidence="13">
    <location>
        <position position="256"/>
    </location>
    <ligand>
        <name>[4Fe-4S] cluster</name>
        <dbReference type="ChEBI" id="CHEBI:49883"/>
        <label>2</label>
        <note>4Fe-4S-S-AdoMet</note>
    </ligand>
</feature>
<keyword evidence="4 13" id="KW-0808">Transferase</keyword>
<evidence type="ECO:0000256" key="3">
    <source>
        <dbReference type="ARBA" id="ARBA00022490"/>
    </source>
</evidence>
<organism evidence="17 18">
    <name type="scientific">Desulfosarcina alkanivorans</name>
    <dbReference type="NCBI Taxonomy" id="571177"/>
    <lineage>
        <taxon>Bacteria</taxon>
        <taxon>Pseudomonadati</taxon>
        <taxon>Thermodesulfobacteriota</taxon>
        <taxon>Desulfobacteria</taxon>
        <taxon>Desulfobacterales</taxon>
        <taxon>Desulfosarcinaceae</taxon>
        <taxon>Desulfosarcina</taxon>
    </lineage>
</organism>
<dbReference type="InterPro" id="IPR002792">
    <property type="entry name" value="TRAM_dom"/>
</dbReference>
<accession>A0A5K7YEY4</accession>
<dbReference type="InterPro" id="IPR032587">
    <property type="entry name" value="DUF4911"/>
</dbReference>
<dbReference type="KEGG" id="dalk:DSCA_05100"/>
<sequence>MDRRQISYVKFILEAYDNVAVMSTLDSREAVIQVTIAPGCETMVDGIIQGLAGEIGVMPVEGAPAAGMSGKQAIRMPDKMKQVEIEPKGSLFQMKEKLLYISTIGCQMNVYDANQIAGVLAPMGYTGTDTIESADMVIVNTCTIREKAEQKAFSFLGRLAKIKSANPSLIVAVGGCVAQQEGDAILKRMPHVDLVFGTHAIFRLPEMVRRIESSRCRIVDVRMSDTIEFDAPVDGPLTDGQISAFVTIMRGCDNYCTYCVVPHVRGREASRHPDRILEEIRMRVDRGVREVTLLGQNVNSYGNKEGLCSFSELLARVNGIEDLGRIRFTTSHPKDLSDELIDAFGRLEKLCHHMHLPVQSGDDEILKRMNRRYTRSAYLEKIDRLRAVCPDIAVTSDFIVGFPGETDRQFQATLDLIETVRYDGVFAFMYSDRPNAPATAFSGKIDEPTKKRRLQALLDLQGRITREKHQAMVGQIRRILVEGPGREMESGDADMASSRVQWTGRSSSNHIIHFAVPEAQRDKKELLTGAFADIMIEGAYAHSLRGRLIDGPIMATPGKGETSVAA</sequence>
<feature type="binding site" evidence="13">
    <location>
        <position position="176"/>
    </location>
    <ligand>
        <name>[4Fe-4S] cluster</name>
        <dbReference type="ChEBI" id="CHEBI:49883"/>
        <label>1</label>
    </ligand>
</feature>
<evidence type="ECO:0000256" key="5">
    <source>
        <dbReference type="ARBA" id="ARBA00022691"/>
    </source>
</evidence>
<feature type="binding site" evidence="13">
    <location>
        <position position="142"/>
    </location>
    <ligand>
        <name>[4Fe-4S] cluster</name>
        <dbReference type="ChEBI" id="CHEBI:49883"/>
        <label>1</label>
    </ligand>
</feature>
<dbReference type="InterPro" id="IPR013848">
    <property type="entry name" value="Methylthiotransferase_N"/>
</dbReference>
<evidence type="ECO:0000256" key="6">
    <source>
        <dbReference type="ARBA" id="ARBA00022723"/>
    </source>
</evidence>
<protein>
    <recommendedName>
        <fullName evidence="10 13">tRNA-2-methylthio-N(6)-dimethylallyladenosine synthase</fullName>
        <ecNumber evidence="9 13">2.8.4.3</ecNumber>
    </recommendedName>
    <alternativeName>
        <fullName evidence="12 13">(Dimethylallyl)adenosine tRNA methylthiotransferase MiaB</fullName>
    </alternativeName>
    <alternativeName>
        <fullName evidence="11 13">tRNA-i(6)A37 methylthiotransferase</fullName>
    </alternativeName>
</protein>
<feature type="binding site" evidence="13">
    <location>
        <position position="252"/>
    </location>
    <ligand>
        <name>[4Fe-4S] cluster</name>
        <dbReference type="ChEBI" id="CHEBI:49883"/>
        <label>2</label>
        <note>4Fe-4S-S-AdoMet</note>
    </ligand>
</feature>
<dbReference type="NCBIfam" id="TIGR01574">
    <property type="entry name" value="miaB-methiolase"/>
    <property type="match status" value="1"/>
</dbReference>
<evidence type="ECO:0000259" key="14">
    <source>
        <dbReference type="PROSITE" id="PS50926"/>
    </source>
</evidence>
<evidence type="ECO:0000256" key="12">
    <source>
        <dbReference type="ARBA" id="ARBA00081141"/>
    </source>
</evidence>
<evidence type="ECO:0000313" key="17">
    <source>
        <dbReference type="EMBL" id="BBO66580.1"/>
    </source>
</evidence>
<dbReference type="FunFam" id="3.40.50.12160:FF:000003">
    <property type="entry name" value="CDK5 regulatory subunit-associated protein 1"/>
    <property type="match status" value="1"/>
</dbReference>
<dbReference type="HAMAP" id="MF_01864">
    <property type="entry name" value="tRNA_metthiotr_MiaB"/>
    <property type="match status" value="1"/>
</dbReference>
<evidence type="ECO:0000256" key="8">
    <source>
        <dbReference type="ARBA" id="ARBA00023014"/>
    </source>
</evidence>
<dbReference type="Proteomes" id="UP000427906">
    <property type="component" value="Chromosome"/>
</dbReference>
<dbReference type="PROSITE" id="PS01278">
    <property type="entry name" value="MTTASE_RADICAL"/>
    <property type="match status" value="1"/>
</dbReference>
<dbReference type="InterPro" id="IPR007197">
    <property type="entry name" value="rSAM"/>
</dbReference>
<dbReference type="GO" id="GO:0051539">
    <property type="term" value="F:4 iron, 4 sulfur cluster binding"/>
    <property type="evidence" value="ECO:0007669"/>
    <property type="project" value="UniProtKB-UniRule"/>
</dbReference>
<feature type="binding site" evidence="13">
    <location>
        <position position="259"/>
    </location>
    <ligand>
        <name>[4Fe-4S] cluster</name>
        <dbReference type="ChEBI" id="CHEBI:49883"/>
        <label>2</label>
        <note>4Fe-4S-S-AdoMet</note>
    </ligand>
</feature>
<dbReference type="SMART" id="SM00729">
    <property type="entry name" value="Elp3"/>
    <property type="match status" value="1"/>
</dbReference>
<keyword evidence="8 13" id="KW-0411">Iron-sulfur</keyword>
<dbReference type="InterPro" id="IPR058240">
    <property type="entry name" value="rSAM_sf"/>
</dbReference>
<feature type="domain" description="MTTase N-terminal" evidence="15">
    <location>
        <begin position="97"/>
        <end position="213"/>
    </location>
</feature>
<comment type="cofactor">
    <cofactor evidence="13">
        <name>[4Fe-4S] cluster</name>
        <dbReference type="ChEBI" id="CHEBI:49883"/>
    </cofactor>
    <text evidence="13">Binds 2 [4Fe-4S] clusters. One cluster is coordinated with 3 cysteines and an exchangeable S-adenosyl-L-methionine.</text>
</comment>
<dbReference type="SFLD" id="SFLDF00273">
    <property type="entry name" value="(dimethylallyl)adenosine_tRNA"/>
    <property type="match status" value="1"/>
</dbReference>
<name>A0A5K7YEY4_9BACT</name>
<dbReference type="EMBL" id="AP021874">
    <property type="protein sequence ID" value="BBO66580.1"/>
    <property type="molecule type" value="Genomic_DNA"/>
</dbReference>
<dbReference type="GO" id="GO:0046872">
    <property type="term" value="F:metal ion binding"/>
    <property type="evidence" value="ECO:0007669"/>
    <property type="project" value="UniProtKB-KW"/>
</dbReference>
<dbReference type="SUPFAM" id="SSF102114">
    <property type="entry name" value="Radical SAM enzymes"/>
    <property type="match status" value="1"/>
</dbReference>
<feature type="binding site" evidence="13">
    <location>
        <position position="106"/>
    </location>
    <ligand>
        <name>[4Fe-4S] cluster</name>
        <dbReference type="ChEBI" id="CHEBI:49883"/>
        <label>1</label>
    </ligand>
</feature>
<evidence type="ECO:0000256" key="9">
    <source>
        <dbReference type="ARBA" id="ARBA00033765"/>
    </source>
</evidence>
<dbReference type="Pfam" id="PF16256">
    <property type="entry name" value="DUF4911"/>
    <property type="match status" value="1"/>
</dbReference>
<keyword evidence="6 13" id="KW-0479">Metal-binding</keyword>
<dbReference type="SFLD" id="SFLDS00029">
    <property type="entry name" value="Radical_SAM"/>
    <property type="match status" value="1"/>
</dbReference>
<dbReference type="PROSITE" id="PS51918">
    <property type="entry name" value="RADICAL_SAM"/>
    <property type="match status" value="1"/>
</dbReference>
<dbReference type="FunFam" id="3.80.30.20:FF:000001">
    <property type="entry name" value="tRNA-2-methylthio-N(6)-dimethylallyladenosine synthase 2"/>
    <property type="match status" value="1"/>
</dbReference>
<dbReference type="SFLD" id="SFLDG01061">
    <property type="entry name" value="methylthiotransferase"/>
    <property type="match status" value="1"/>
</dbReference>
<dbReference type="PANTHER" id="PTHR43020">
    <property type="entry name" value="CDK5 REGULATORY SUBUNIT-ASSOCIATED PROTEIN 1"/>
    <property type="match status" value="1"/>
</dbReference>
<dbReference type="Pfam" id="PF04055">
    <property type="entry name" value="Radical_SAM"/>
    <property type="match status" value="1"/>
</dbReference>